<evidence type="ECO:0000256" key="16">
    <source>
        <dbReference type="RuleBase" id="RU003346"/>
    </source>
</evidence>
<evidence type="ECO:0000313" key="20">
    <source>
        <dbReference type="Proteomes" id="UP000243217"/>
    </source>
</evidence>
<comment type="caution">
    <text evidence="19">The sequence shown here is derived from an EMBL/GenBank/DDBJ whole genome shotgun (WGS) entry which is preliminary data.</text>
</comment>
<feature type="transmembrane region" description="Helical" evidence="17">
    <location>
        <begin position="61"/>
        <end position="80"/>
    </location>
</feature>
<name>A0A1W0A689_9STRA</name>
<feature type="transmembrane region" description="Helical" evidence="17">
    <location>
        <begin position="419"/>
        <end position="445"/>
    </location>
</feature>
<accession>A0A1W0A689</accession>
<comment type="subcellular location">
    <subcellularLocation>
        <location evidence="1">Membrane</location>
        <topology evidence="1">Multi-pass membrane protein</topology>
    </subcellularLocation>
</comment>
<evidence type="ECO:0000256" key="13">
    <source>
        <dbReference type="ARBA" id="ARBA00044668"/>
    </source>
</evidence>
<evidence type="ECO:0000313" key="19">
    <source>
        <dbReference type="EMBL" id="OQS05802.1"/>
    </source>
</evidence>
<dbReference type="InterPro" id="IPR050814">
    <property type="entry name" value="Myo-inositol_Transporter"/>
</dbReference>
<evidence type="ECO:0000256" key="11">
    <source>
        <dbReference type="ARBA" id="ARBA00044656"/>
    </source>
</evidence>
<evidence type="ECO:0000259" key="18">
    <source>
        <dbReference type="PROSITE" id="PS50850"/>
    </source>
</evidence>
<evidence type="ECO:0000256" key="4">
    <source>
        <dbReference type="ARBA" id="ARBA00022448"/>
    </source>
</evidence>
<comment type="catalytic activity">
    <reaction evidence="11">
        <text>D-xylose(out) = D-xylose(in)</text>
        <dbReference type="Rhea" id="RHEA:78427"/>
        <dbReference type="ChEBI" id="CHEBI:53455"/>
    </reaction>
    <physiologicalReaction direction="left-to-right" evidence="11">
        <dbReference type="Rhea" id="RHEA:78428"/>
    </physiologicalReaction>
</comment>
<evidence type="ECO:0000256" key="8">
    <source>
        <dbReference type="ARBA" id="ARBA00023180"/>
    </source>
</evidence>
<feature type="transmembrane region" description="Helical" evidence="17">
    <location>
        <begin position="490"/>
        <end position="508"/>
    </location>
</feature>
<reference evidence="19 20" key="1">
    <citation type="journal article" date="2014" name="Genome Biol. Evol.">
        <title>The secreted proteins of Achlya hypogyna and Thraustotheca clavata identify the ancestral oomycete secretome and reveal gene acquisitions by horizontal gene transfer.</title>
        <authorList>
            <person name="Misner I."/>
            <person name="Blouin N."/>
            <person name="Leonard G."/>
            <person name="Richards T.A."/>
            <person name="Lane C.E."/>
        </authorList>
    </citation>
    <scope>NUCLEOTIDE SEQUENCE [LARGE SCALE GENOMIC DNA]</scope>
    <source>
        <strain evidence="19 20">ATCC 34112</strain>
    </source>
</reference>
<dbReference type="GO" id="GO:0016020">
    <property type="term" value="C:membrane"/>
    <property type="evidence" value="ECO:0007669"/>
    <property type="project" value="UniProtKB-SubCell"/>
</dbReference>
<evidence type="ECO:0000256" key="14">
    <source>
        <dbReference type="ARBA" id="ARBA00044710"/>
    </source>
</evidence>
<feature type="domain" description="Major facilitator superfamily (MFS) profile" evidence="18">
    <location>
        <begin position="22"/>
        <end position="512"/>
    </location>
</feature>
<feature type="transmembrane region" description="Helical" evidence="17">
    <location>
        <begin position="330"/>
        <end position="349"/>
    </location>
</feature>
<evidence type="ECO:0000256" key="3">
    <source>
        <dbReference type="ARBA" id="ARBA00011738"/>
    </source>
</evidence>
<comment type="catalytic activity">
    <reaction evidence="12">
        <text>D-mannose(out) = D-mannose(in)</text>
        <dbReference type="Rhea" id="RHEA:78391"/>
        <dbReference type="ChEBI" id="CHEBI:4208"/>
    </reaction>
    <physiologicalReaction direction="left-to-right" evidence="12">
        <dbReference type="Rhea" id="RHEA:78392"/>
    </physiologicalReaction>
</comment>
<feature type="transmembrane region" description="Helical" evidence="17">
    <location>
        <begin position="297"/>
        <end position="318"/>
    </location>
</feature>
<feature type="transmembrane region" description="Helical" evidence="17">
    <location>
        <begin position="259"/>
        <end position="282"/>
    </location>
</feature>
<evidence type="ECO:0000256" key="5">
    <source>
        <dbReference type="ARBA" id="ARBA00022692"/>
    </source>
</evidence>
<evidence type="ECO:0000256" key="2">
    <source>
        <dbReference type="ARBA" id="ARBA00010992"/>
    </source>
</evidence>
<protein>
    <recommendedName>
        <fullName evidence="15">Hexose transporter 1</fullName>
    </recommendedName>
</protein>
<dbReference type="SMART" id="SM00423">
    <property type="entry name" value="PSI"/>
    <property type="match status" value="1"/>
</dbReference>
<keyword evidence="5 17" id="KW-0812">Transmembrane</keyword>
<comment type="catalytic activity">
    <reaction evidence="14">
        <text>D-fructose(out) = D-fructose(in)</text>
        <dbReference type="Rhea" id="RHEA:60372"/>
        <dbReference type="ChEBI" id="CHEBI:37721"/>
    </reaction>
    <physiologicalReaction direction="left-to-right" evidence="14">
        <dbReference type="Rhea" id="RHEA:60373"/>
    </physiologicalReaction>
</comment>
<feature type="transmembrane region" description="Helical" evidence="17">
    <location>
        <begin position="147"/>
        <end position="165"/>
    </location>
</feature>
<dbReference type="OrthoDB" id="6339427at2759"/>
<evidence type="ECO:0000256" key="9">
    <source>
        <dbReference type="ARBA" id="ARBA00044637"/>
    </source>
</evidence>
<dbReference type="Gene3D" id="1.20.1250.20">
    <property type="entry name" value="MFS general substrate transporter like domains"/>
    <property type="match status" value="2"/>
</dbReference>
<feature type="transmembrane region" description="Helical" evidence="17">
    <location>
        <begin position="21"/>
        <end position="41"/>
    </location>
</feature>
<dbReference type="SUPFAM" id="SSF103473">
    <property type="entry name" value="MFS general substrate transporter"/>
    <property type="match status" value="1"/>
</dbReference>
<evidence type="ECO:0000256" key="6">
    <source>
        <dbReference type="ARBA" id="ARBA00022989"/>
    </source>
</evidence>
<dbReference type="PROSITE" id="PS50850">
    <property type="entry name" value="MFS"/>
    <property type="match status" value="1"/>
</dbReference>
<dbReference type="PROSITE" id="PS00216">
    <property type="entry name" value="SUGAR_TRANSPORT_1"/>
    <property type="match status" value="1"/>
</dbReference>
<evidence type="ECO:0000256" key="15">
    <source>
        <dbReference type="ARBA" id="ARBA00044780"/>
    </source>
</evidence>
<comment type="catalytic activity">
    <reaction evidence="9">
        <text>D-galactose(in) = D-galactose(out)</text>
        <dbReference type="Rhea" id="RHEA:34915"/>
        <dbReference type="ChEBI" id="CHEBI:4139"/>
    </reaction>
    <physiologicalReaction direction="right-to-left" evidence="9">
        <dbReference type="Rhea" id="RHEA:34917"/>
    </physiologicalReaction>
</comment>
<evidence type="ECO:0000256" key="10">
    <source>
        <dbReference type="ARBA" id="ARBA00044648"/>
    </source>
</evidence>
<keyword evidence="4 16" id="KW-0813">Transport</keyword>
<dbReference type="PROSITE" id="PS00217">
    <property type="entry name" value="SUGAR_TRANSPORT_2"/>
    <property type="match status" value="1"/>
</dbReference>
<dbReference type="Pfam" id="PF00083">
    <property type="entry name" value="Sugar_tr"/>
    <property type="match status" value="2"/>
</dbReference>
<evidence type="ECO:0000256" key="1">
    <source>
        <dbReference type="ARBA" id="ARBA00004141"/>
    </source>
</evidence>
<evidence type="ECO:0000256" key="12">
    <source>
        <dbReference type="ARBA" id="ARBA00044662"/>
    </source>
</evidence>
<dbReference type="Proteomes" id="UP000243217">
    <property type="component" value="Unassembled WGS sequence"/>
</dbReference>
<organism evidence="19 20">
    <name type="scientific">Thraustotheca clavata</name>
    <dbReference type="NCBI Taxonomy" id="74557"/>
    <lineage>
        <taxon>Eukaryota</taxon>
        <taxon>Sar</taxon>
        <taxon>Stramenopiles</taxon>
        <taxon>Oomycota</taxon>
        <taxon>Saprolegniomycetes</taxon>
        <taxon>Saprolegniales</taxon>
        <taxon>Achlyaceae</taxon>
        <taxon>Thraustotheca</taxon>
    </lineage>
</organism>
<dbReference type="PRINTS" id="PR00171">
    <property type="entry name" value="SUGRTRNSPORT"/>
</dbReference>
<keyword evidence="8" id="KW-0325">Glycoprotein</keyword>
<keyword evidence="7 17" id="KW-0472">Membrane</keyword>
<dbReference type="STRING" id="74557.A0A1W0A689"/>
<feature type="transmembrane region" description="Helical" evidence="17">
    <location>
        <begin position="457"/>
        <end position="478"/>
    </location>
</feature>
<dbReference type="InterPro" id="IPR003663">
    <property type="entry name" value="Sugar/inositol_transpt"/>
</dbReference>
<dbReference type="EMBL" id="JNBS01000414">
    <property type="protein sequence ID" value="OQS05802.1"/>
    <property type="molecule type" value="Genomic_DNA"/>
</dbReference>
<keyword evidence="20" id="KW-1185">Reference proteome</keyword>
<comment type="similarity">
    <text evidence="2 16">Belongs to the major facilitator superfamily. Sugar transporter (TC 2.A.1.1) family.</text>
</comment>
<dbReference type="InterPro" id="IPR005829">
    <property type="entry name" value="Sugar_transporter_CS"/>
</dbReference>
<gene>
    <name evidence="19" type="ORF">THRCLA_02103</name>
</gene>
<proteinExistence type="inferred from homology"/>
<keyword evidence="6 17" id="KW-1133">Transmembrane helix</keyword>
<feature type="transmembrane region" description="Helical" evidence="17">
    <location>
        <begin position="177"/>
        <end position="197"/>
    </location>
</feature>
<dbReference type="NCBIfam" id="TIGR00879">
    <property type="entry name" value="SP"/>
    <property type="match status" value="1"/>
</dbReference>
<sequence>MDERNTLLHHPPPRASSCLTLLTCCSCIGGFLFGYDTGVISGALVSMKSSGFNMTTFETETIVSATIIGAILGASIGGYGNESVGRRPMILFSSALFTFGAVAMGYAKTLGLLIAGRFIVGLAIGISSMTVPVYIAESSPFHSRGTLVSLNTLMVTGGQFFASLFDGVLSTTPDGWRYMLGLVAVPSVLQFLGFLLLPESPRWLIGKGHRSAAQQALIRIRGNQDILEEWELMVAESDELDQRSQHIFKDLMQPPVLRALILGCGLQILQQLCGINTVMYYGATIIQMAGFTDPSTAIWLAAIVAFSNFAFTFVGIFLVDRAGRRTTTLWSLAGVVLTLTALGTTFYMAKKTSIEAYGVGDCSGFTTCFDCVASPGCGFCAATSKCIPGNEVTPLNSMMCENKALNWSFRSCPRASETWSYLIVASMFTYLACFASGMGCMPWTINAEIYPTRVRSVAIGAATTSNWVSNLVVSYTFLSITEVLSPFGAFWLYAGIALLGFIWLYNALPETKGVPLEDIARLFERPTDNYERLS</sequence>
<feature type="transmembrane region" description="Helical" evidence="17">
    <location>
        <begin position="113"/>
        <end position="135"/>
    </location>
</feature>
<dbReference type="AlphaFoldDB" id="A0A1W0A689"/>
<dbReference type="PANTHER" id="PTHR48020:SF12">
    <property type="entry name" value="PROTON MYO-INOSITOL COTRANSPORTER"/>
    <property type="match status" value="1"/>
</dbReference>
<comment type="catalytic activity">
    <reaction evidence="10">
        <text>D-glucose(out) = D-glucose(in)</text>
        <dbReference type="Rhea" id="RHEA:60376"/>
        <dbReference type="ChEBI" id="CHEBI:4167"/>
    </reaction>
    <physiologicalReaction direction="left-to-right" evidence="10">
        <dbReference type="Rhea" id="RHEA:60377"/>
    </physiologicalReaction>
</comment>
<evidence type="ECO:0000256" key="7">
    <source>
        <dbReference type="ARBA" id="ARBA00023136"/>
    </source>
</evidence>
<comment type="catalytic activity">
    <reaction evidence="13">
        <text>D-glucosamine(out) = D-glucosamine(in)</text>
        <dbReference type="Rhea" id="RHEA:78423"/>
        <dbReference type="ChEBI" id="CHEBI:58723"/>
    </reaction>
    <physiologicalReaction direction="left-to-right" evidence="13">
        <dbReference type="Rhea" id="RHEA:78424"/>
    </physiologicalReaction>
</comment>
<dbReference type="GO" id="GO:0022857">
    <property type="term" value="F:transmembrane transporter activity"/>
    <property type="evidence" value="ECO:0007669"/>
    <property type="project" value="InterPro"/>
</dbReference>
<dbReference type="InterPro" id="IPR016201">
    <property type="entry name" value="PSI"/>
</dbReference>
<dbReference type="InterPro" id="IPR020846">
    <property type="entry name" value="MFS_dom"/>
</dbReference>
<evidence type="ECO:0000256" key="17">
    <source>
        <dbReference type="SAM" id="Phobius"/>
    </source>
</evidence>
<dbReference type="InterPro" id="IPR005828">
    <property type="entry name" value="MFS_sugar_transport-like"/>
</dbReference>
<dbReference type="PANTHER" id="PTHR48020">
    <property type="entry name" value="PROTON MYO-INOSITOL COTRANSPORTER"/>
    <property type="match status" value="1"/>
</dbReference>
<comment type="subunit">
    <text evidence="3">Homodimer.</text>
</comment>
<dbReference type="InterPro" id="IPR036259">
    <property type="entry name" value="MFS_trans_sf"/>
</dbReference>
<feature type="transmembrane region" description="Helical" evidence="17">
    <location>
        <begin position="89"/>
        <end position="107"/>
    </location>
</feature>